<name>A0ABU9UAD1_9SPIR</name>
<dbReference type="EMBL" id="JBCHKQ010000001">
    <property type="protein sequence ID" value="MEM5947621.1"/>
    <property type="molecule type" value="Genomic_DNA"/>
</dbReference>
<dbReference type="SUPFAM" id="SSF52540">
    <property type="entry name" value="P-loop containing nucleoside triphosphate hydrolases"/>
    <property type="match status" value="2"/>
</dbReference>
<evidence type="ECO:0000313" key="1">
    <source>
        <dbReference type="EMBL" id="MEM5947621.1"/>
    </source>
</evidence>
<protein>
    <recommendedName>
        <fullName evidence="3">Asp23/Gls24 family envelope stress response protein</fullName>
    </recommendedName>
</protein>
<evidence type="ECO:0008006" key="3">
    <source>
        <dbReference type="Google" id="ProtNLM"/>
    </source>
</evidence>
<gene>
    <name evidence="1" type="ORF">WKV44_03590</name>
</gene>
<comment type="caution">
    <text evidence="1">The sequence shown here is derived from an EMBL/GenBank/DDBJ whole genome shotgun (WGS) entry which is preliminary data.</text>
</comment>
<dbReference type="InterPro" id="IPR027417">
    <property type="entry name" value="P-loop_NTPase"/>
</dbReference>
<dbReference type="RefSeq" id="WP_420069064.1">
    <property type="nucleotide sequence ID" value="NZ_JBCHKQ010000001.1"/>
</dbReference>
<evidence type="ECO:0000313" key="2">
    <source>
        <dbReference type="Proteomes" id="UP001466331"/>
    </source>
</evidence>
<sequence>MKLFFTNIKWLFKGVKVFALIGKSGTGKSFRAKLVAEKYGIPIIVDDGLIIKGKNIIAGESAKKENTYLGAVKTALFQKESHKKQAVEALRAEKFNKILILATSKKMAEKIARRLELPAISKFIMIEDVASQEEIETAMHYRKTHGKHVIPVPALEIKRTYPQILSDSVKLFFKKGFAFFKREKMIEKSVVRPEFADKGTVTISESAITEMILHCLAEYDEDLELSRANIVEEKGAYRITLFLSVPFGKELASTMHELQQYIVEKLERFTGIVVEELHIIVDKIRGKKADKKKKI</sequence>
<reference evidence="1 2" key="1">
    <citation type="submission" date="2024-03" db="EMBL/GenBank/DDBJ databases">
        <title>Ignisphaera cupida sp. nov., a hyperthermophilic hydrolytic archaeon from a hot spring of Kamchatka, and proposal of Ignisphaeraceae fam. nov.</title>
        <authorList>
            <person name="Podosokorskaya O.A."/>
            <person name="Elcheninov A.G."/>
            <person name="Maltseva A.I."/>
            <person name="Zayulina K.S."/>
            <person name="Novikov A."/>
            <person name="Merkel A.Y."/>
        </authorList>
    </citation>
    <scope>NUCLEOTIDE SEQUENCE [LARGE SCALE GENOMIC DNA]</scope>
    <source>
        <strain evidence="1 2">38H-sp</strain>
    </source>
</reference>
<organism evidence="1 2">
    <name type="scientific">Rarispira pelagica</name>
    <dbReference type="NCBI Taxonomy" id="3141764"/>
    <lineage>
        <taxon>Bacteria</taxon>
        <taxon>Pseudomonadati</taxon>
        <taxon>Spirochaetota</taxon>
        <taxon>Spirochaetia</taxon>
        <taxon>Winmispirales</taxon>
        <taxon>Winmispiraceae</taxon>
        <taxon>Rarispira</taxon>
    </lineage>
</organism>
<dbReference type="Proteomes" id="UP001466331">
    <property type="component" value="Unassembled WGS sequence"/>
</dbReference>
<dbReference type="Gene3D" id="3.40.50.300">
    <property type="entry name" value="P-loop containing nucleotide triphosphate hydrolases"/>
    <property type="match status" value="1"/>
</dbReference>
<proteinExistence type="predicted"/>
<keyword evidence="2" id="KW-1185">Reference proteome</keyword>
<accession>A0ABU9UAD1</accession>